<reference evidence="4" key="3">
    <citation type="submission" date="2019-06" db="EMBL/GenBank/DDBJ databases">
        <title>Co-occurence of chitin degradation, pigmentation and bioactivity in marine Pseudoalteromonas.</title>
        <authorList>
            <person name="Sonnenschein E.C."/>
            <person name="Bech P.K."/>
        </authorList>
    </citation>
    <scope>NUCLEOTIDE SEQUENCE [LARGE SCALE GENOMIC DNA]</scope>
    <source>
        <strain evidence="4">S1189</strain>
    </source>
</reference>
<dbReference type="OrthoDB" id="6298730at2"/>
<evidence type="ECO:0000313" key="3">
    <source>
        <dbReference type="Proteomes" id="UP000291338"/>
    </source>
</evidence>
<organism evidence="1 3">
    <name type="scientific">Pseudoalteromonas phenolica</name>
    <dbReference type="NCBI Taxonomy" id="161398"/>
    <lineage>
        <taxon>Bacteria</taxon>
        <taxon>Pseudomonadati</taxon>
        <taxon>Pseudomonadota</taxon>
        <taxon>Gammaproteobacteria</taxon>
        <taxon>Alteromonadales</taxon>
        <taxon>Pseudoalteromonadaceae</taxon>
        <taxon>Pseudoalteromonas</taxon>
    </lineage>
</organism>
<evidence type="ECO:0008006" key="5">
    <source>
        <dbReference type="Google" id="ProtNLM"/>
    </source>
</evidence>
<dbReference type="EMBL" id="PPSX01000062">
    <property type="protein sequence ID" value="RZQ52225.1"/>
    <property type="molecule type" value="Genomic_DNA"/>
</dbReference>
<dbReference type="EMBL" id="PNCM01000044">
    <property type="protein sequence ID" value="TMP78214.1"/>
    <property type="molecule type" value="Genomic_DNA"/>
</dbReference>
<gene>
    <name evidence="1" type="ORF">C1E23_15160</name>
    <name evidence="2" type="ORF">CWB73_17530</name>
</gene>
<reference evidence="2" key="4">
    <citation type="submission" date="2019-09" db="EMBL/GenBank/DDBJ databases">
        <title>Co-occurence of chitin degradation, pigmentation and bioactivity in marine Pseudoalteromonas.</title>
        <authorList>
            <person name="Sonnenschein E.C."/>
            <person name="Bech P.K."/>
        </authorList>
    </citation>
    <scope>NUCLEOTIDE SEQUENCE</scope>
    <source>
        <strain evidence="2">S1189</strain>
    </source>
</reference>
<evidence type="ECO:0000313" key="1">
    <source>
        <dbReference type="EMBL" id="RZQ52225.1"/>
    </source>
</evidence>
<evidence type="ECO:0000313" key="4">
    <source>
        <dbReference type="Proteomes" id="UP000307362"/>
    </source>
</evidence>
<sequence length="130" mass="14633">MKFEQLLSHLDAGICVDQLQTESVVDLAVLLMSIDGDVCEKELSVLNTWIEKLCWNSEVEAGLYISNMITHCRDIIAKGQTEHFIHHRMKHIVDEPVKELAFRLTTQLAQADGVVTESESNALKVIEAEL</sequence>
<comment type="caution">
    <text evidence="1">The sequence shown here is derived from an EMBL/GenBank/DDBJ whole genome shotgun (WGS) entry which is preliminary data.</text>
</comment>
<dbReference type="RefSeq" id="WP_130256382.1">
    <property type="nucleotide sequence ID" value="NZ_PNCM01000044.1"/>
</dbReference>
<reference evidence="1 3" key="2">
    <citation type="submission" date="2018-01" db="EMBL/GenBank/DDBJ databases">
        <title>Co-occurrence of chitin degradation, pigmentation and bioactivity in marine Pseudoalteromonas.</title>
        <authorList>
            <person name="Paulsen S."/>
            <person name="Gram L."/>
            <person name="Machado H."/>
        </authorList>
    </citation>
    <scope>NUCLEOTIDE SEQUENCE [LARGE SCALE GENOMIC DNA]</scope>
    <source>
        <strain evidence="1 3">S3898</strain>
    </source>
</reference>
<dbReference type="Gene3D" id="1.10.3680.10">
    <property type="entry name" value="TerB-like"/>
    <property type="match status" value="1"/>
</dbReference>
<name>A0A4Q7IKP9_9GAMM</name>
<proteinExistence type="predicted"/>
<evidence type="ECO:0000313" key="2">
    <source>
        <dbReference type="EMBL" id="TMP78214.1"/>
    </source>
</evidence>
<reference evidence="2 4" key="1">
    <citation type="submission" date="2017-12" db="EMBL/GenBank/DDBJ databases">
        <authorList>
            <person name="Paulsen S."/>
            <person name="Gram L.K."/>
        </authorList>
    </citation>
    <scope>NUCLEOTIDE SEQUENCE [LARGE SCALE GENOMIC DNA]</scope>
    <source>
        <strain evidence="2 4">S1189</strain>
    </source>
</reference>
<protein>
    <recommendedName>
        <fullName evidence="5">Co-chaperone DjlA N-terminal domain-containing protein</fullName>
    </recommendedName>
</protein>
<dbReference type="Proteomes" id="UP000307362">
    <property type="component" value="Unassembled WGS sequence"/>
</dbReference>
<dbReference type="SUPFAM" id="SSF158682">
    <property type="entry name" value="TerB-like"/>
    <property type="match status" value="1"/>
</dbReference>
<dbReference type="InterPro" id="IPR029024">
    <property type="entry name" value="TerB-like"/>
</dbReference>
<dbReference type="Proteomes" id="UP000291338">
    <property type="component" value="Unassembled WGS sequence"/>
</dbReference>
<dbReference type="AlphaFoldDB" id="A0A4Q7IKP9"/>
<accession>A0A4Q7IKP9</accession>